<sequence>MRGITLIELMIVVTIIAILAAIAYPSYEEQVRKTRRAEGKAALNEVASRLERCFTRFNAYNAAGCNGVDQMTSENDWYRVSASAISASAYTLQAVPQRGQATSDTKCGTLTLTHVGVRAQSGTPPSGYQCW</sequence>
<dbReference type="EMBL" id="JADLZT010000006">
    <property type="protein sequence ID" value="MBF6024699.1"/>
    <property type="molecule type" value="Genomic_DNA"/>
</dbReference>
<evidence type="ECO:0000256" key="1">
    <source>
        <dbReference type="SAM" id="Phobius"/>
    </source>
</evidence>
<dbReference type="SUPFAM" id="SSF54523">
    <property type="entry name" value="Pili subunits"/>
    <property type="match status" value="1"/>
</dbReference>
<dbReference type="NCBIfam" id="TIGR02532">
    <property type="entry name" value="IV_pilin_GFxxxE"/>
    <property type="match status" value="1"/>
</dbReference>
<dbReference type="PANTHER" id="PTHR30093">
    <property type="entry name" value="GENERAL SECRETION PATHWAY PROTEIN G"/>
    <property type="match status" value="1"/>
</dbReference>
<dbReference type="InterPro" id="IPR045584">
    <property type="entry name" value="Pilin-like"/>
</dbReference>
<gene>
    <name evidence="2" type="ORF">IU514_11725</name>
</gene>
<dbReference type="Gene3D" id="3.30.700.10">
    <property type="entry name" value="Glycoprotein, Type 4 Pilin"/>
    <property type="match status" value="1"/>
</dbReference>
<keyword evidence="1" id="KW-0472">Membrane</keyword>
<feature type="transmembrane region" description="Helical" evidence="1">
    <location>
        <begin position="6"/>
        <end position="27"/>
    </location>
</feature>
<comment type="caution">
    <text evidence="2">The sequence shown here is derived from an EMBL/GenBank/DDBJ whole genome shotgun (WGS) entry which is preliminary data.</text>
</comment>
<name>A0ABS0B6P9_9GAMM</name>
<dbReference type="PANTHER" id="PTHR30093:SF47">
    <property type="entry name" value="TYPE IV PILUS NON-CORE MINOR PILIN PILE"/>
    <property type="match status" value="1"/>
</dbReference>
<dbReference type="InterPro" id="IPR012902">
    <property type="entry name" value="N_methyl_site"/>
</dbReference>
<dbReference type="Pfam" id="PF07963">
    <property type="entry name" value="N_methyl"/>
    <property type="match status" value="1"/>
</dbReference>
<dbReference type="InterPro" id="IPR031982">
    <property type="entry name" value="PilE-like"/>
</dbReference>
<reference evidence="2 3" key="1">
    <citation type="submission" date="2020-11" db="EMBL/GenBank/DDBJ databases">
        <title>Draft Genome Sequence and Secondary Metabolite Biosynthetic Potential of the Lysobacter niastensis Type strain DSM 18481.</title>
        <authorList>
            <person name="Turrini P."/>
            <person name="Artuso I."/>
            <person name="Tescari M."/>
            <person name="Lugli G.A."/>
            <person name="Frangipani E."/>
            <person name="Ventura M."/>
            <person name="Visca P."/>
        </authorList>
    </citation>
    <scope>NUCLEOTIDE SEQUENCE [LARGE SCALE GENOMIC DNA]</scope>
    <source>
        <strain evidence="2 3">DSM 18481</strain>
    </source>
</reference>
<evidence type="ECO:0000313" key="3">
    <source>
        <dbReference type="Proteomes" id="UP001429984"/>
    </source>
</evidence>
<keyword evidence="3" id="KW-1185">Reference proteome</keyword>
<organism evidence="2 3">
    <name type="scientific">Lysobacter niastensis</name>
    <dbReference type="NCBI Taxonomy" id="380629"/>
    <lineage>
        <taxon>Bacteria</taxon>
        <taxon>Pseudomonadati</taxon>
        <taxon>Pseudomonadota</taxon>
        <taxon>Gammaproteobacteria</taxon>
        <taxon>Lysobacterales</taxon>
        <taxon>Lysobacteraceae</taxon>
        <taxon>Lysobacter</taxon>
    </lineage>
</organism>
<dbReference type="PROSITE" id="PS00409">
    <property type="entry name" value="PROKAR_NTER_METHYL"/>
    <property type="match status" value="1"/>
</dbReference>
<evidence type="ECO:0000313" key="2">
    <source>
        <dbReference type="EMBL" id="MBF6024699.1"/>
    </source>
</evidence>
<accession>A0ABS0B6P9</accession>
<protein>
    <submittedName>
        <fullName evidence="2">Prepilin-type N-terminal cleavage/methylation domain-containing protein</fullName>
    </submittedName>
</protein>
<keyword evidence="1" id="KW-1133">Transmembrane helix</keyword>
<proteinExistence type="predicted"/>
<dbReference type="Pfam" id="PF16732">
    <property type="entry name" value="ComP_DUS"/>
    <property type="match status" value="1"/>
</dbReference>
<keyword evidence="1" id="KW-0812">Transmembrane</keyword>
<dbReference type="Proteomes" id="UP001429984">
    <property type="component" value="Unassembled WGS sequence"/>
</dbReference>